<evidence type="ECO:0000313" key="3">
    <source>
        <dbReference type="Proteomes" id="UP000278807"/>
    </source>
</evidence>
<keyword evidence="1" id="KW-1133">Transmembrane helix</keyword>
<dbReference type="STRING" id="102285.A0A158QIC8"/>
<evidence type="ECO:0000313" key="4">
    <source>
        <dbReference type="WBParaSite" id="HNAJ_0000914601-mRNA-1"/>
    </source>
</evidence>
<proteinExistence type="predicted"/>
<sequence>MLGGEEANNSEVRERRTRRRRHAEERLRILAEANASLDEEADDDGIMISIYESISDELRHKSKLLEREKLKTNSLEIEIGDLQREFEVDRQDYLETIRKQNQHISLLQAILDKVQPCIRKDSNYSNLDKIKKQARYDEETNEWLIPPFITEPTVLPLSINLDSRSVSSDQSHPSTRGFESAKEEEMQLYAKLSSRSQNHKKYLKNNRKEKLLLDAAIVAFADNSEIIVLGKSQYLCSRPTSFGNRLPIGSSPSSLPDSQGYETLVQIRTENCLTSMIQVLLDPEETHIRSIQIPSNHIGQPDKIQLDDVTSHRSQEQTPFIISQIDSIWRIMQQWKMEPYEVLQPLATNSGNFLVADSTSLIWLGNRLHAVAFMLLLFGVYLFVVPLQACYSEINLTQTDNTNSFGLHMAGRAADPIRHASLESKECLKELDLNYKEDVEAFPIEVRSKEPWQLLKNVPKH</sequence>
<dbReference type="Proteomes" id="UP000278807">
    <property type="component" value="Unassembled WGS sequence"/>
</dbReference>
<protein>
    <submittedName>
        <fullName evidence="4">Lzipper-MIP1 domain-containing protein</fullName>
    </submittedName>
</protein>
<keyword evidence="3" id="KW-1185">Reference proteome</keyword>
<organism evidence="4">
    <name type="scientific">Rodentolepis nana</name>
    <name type="common">Dwarf tapeworm</name>
    <name type="synonym">Hymenolepis nana</name>
    <dbReference type="NCBI Taxonomy" id="102285"/>
    <lineage>
        <taxon>Eukaryota</taxon>
        <taxon>Metazoa</taxon>
        <taxon>Spiralia</taxon>
        <taxon>Lophotrochozoa</taxon>
        <taxon>Platyhelminthes</taxon>
        <taxon>Cestoda</taxon>
        <taxon>Eucestoda</taxon>
        <taxon>Cyclophyllidea</taxon>
        <taxon>Hymenolepididae</taxon>
        <taxon>Rodentolepis</taxon>
    </lineage>
</organism>
<dbReference type="WBParaSite" id="HNAJ_0000914601-mRNA-1">
    <property type="protein sequence ID" value="HNAJ_0000914601-mRNA-1"/>
    <property type="gene ID" value="HNAJ_0000914601"/>
</dbReference>
<accession>A0A158QIC8</accession>
<reference evidence="4" key="1">
    <citation type="submission" date="2016-04" db="UniProtKB">
        <authorList>
            <consortium name="WormBaseParasite"/>
        </authorList>
    </citation>
    <scope>IDENTIFICATION</scope>
</reference>
<dbReference type="EMBL" id="UZAE01012507">
    <property type="protein sequence ID" value="VDO05465.1"/>
    <property type="molecule type" value="Genomic_DNA"/>
</dbReference>
<reference evidence="2 3" key="2">
    <citation type="submission" date="2018-11" db="EMBL/GenBank/DDBJ databases">
        <authorList>
            <consortium name="Pathogen Informatics"/>
        </authorList>
    </citation>
    <scope>NUCLEOTIDE SEQUENCE [LARGE SCALE GENOMIC DNA]</scope>
</reference>
<evidence type="ECO:0000313" key="2">
    <source>
        <dbReference type="EMBL" id="VDO05465.1"/>
    </source>
</evidence>
<keyword evidence="1" id="KW-0472">Membrane</keyword>
<dbReference type="OrthoDB" id="3176171at2759"/>
<evidence type="ECO:0000256" key="1">
    <source>
        <dbReference type="SAM" id="Phobius"/>
    </source>
</evidence>
<name>A0A158QIC8_RODNA</name>
<gene>
    <name evidence="2" type="ORF">HNAJ_LOCUS9142</name>
</gene>
<keyword evidence="1" id="KW-0812">Transmembrane</keyword>
<dbReference type="AlphaFoldDB" id="A0A158QIC8"/>
<feature type="transmembrane region" description="Helical" evidence="1">
    <location>
        <begin position="368"/>
        <end position="387"/>
    </location>
</feature>